<protein>
    <recommendedName>
        <fullName evidence="7">ATP-dependent RNA helicase</fullName>
        <ecNumber evidence="7">3.6.4.13</ecNumber>
    </recommendedName>
</protein>
<dbReference type="InterPro" id="IPR011545">
    <property type="entry name" value="DEAD/DEAH_box_helicase_dom"/>
</dbReference>
<comment type="catalytic activity">
    <reaction evidence="7">
        <text>ATP + H2O = ADP + phosphate + H(+)</text>
        <dbReference type="Rhea" id="RHEA:13065"/>
        <dbReference type="ChEBI" id="CHEBI:15377"/>
        <dbReference type="ChEBI" id="CHEBI:15378"/>
        <dbReference type="ChEBI" id="CHEBI:30616"/>
        <dbReference type="ChEBI" id="CHEBI:43474"/>
        <dbReference type="ChEBI" id="CHEBI:456216"/>
        <dbReference type="EC" id="3.6.4.13"/>
    </reaction>
</comment>
<evidence type="ECO:0000313" key="13">
    <source>
        <dbReference type="Proteomes" id="UP001432322"/>
    </source>
</evidence>
<dbReference type="Pfam" id="PF00271">
    <property type="entry name" value="Helicase_C"/>
    <property type="match status" value="1"/>
</dbReference>
<dbReference type="Proteomes" id="UP001432322">
    <property type="component" value="Unassembled WGS sequence"/>
</dbReference>
<evidence type="ECO:0000256" key="3">
    <source>
        <dbReference type="ARBA" id="ARBA00022806"/>
    </source>
</evidence>
<keyword evidence="13" id="KW-1185">Reference proteome</keyword>
<dbReference type="SMART" id="SM00487">
    <property type="entry name" value="DEXDc"/>
    <property type="match status" value="1"/>
</dbReference>
<proteinExistence type="inferred from homology"/>
<keyword evidence="3 7" id="KW-0347">Helicase</keyword>
<evidence type="ECO:0000256" key="8">
    <source>
        <dbReference type="SAM" id="MobiDB-lite"/>
    </source>
</evidence>
<dbReference type="GO" id="GO:0003724">
    <property type="term" value="F:RNA helicase activity"/>
    <property type="evidence" value="ECO:0007669"/>
    <property type="project" value="UniProtKB-EC"/>
</dbReference>
<comment type="domain">
    <text evidence="7">The Q motif is unique to and characteristic of the DEAD box family of RNA helicases and controls ATP binding and hydrolysis.</text>
</comment>
<dbReference type="InterPro" id="IPR001650">
    <property type="entry name" value="Helicase_C-like"/>
</dbReference>
<evidence type="ECO:0000259" key="11">
    <source>
        <dbReference type="PROSITE" id="PS51195"/>
    </source>
</evidence>
<dbReference type="EMBL" id="BTSY01000003">
    <property type="protein sequence ID" value="GMT18850.1"/>
    <property type="molecule type" value="Genomic_DNA"/>
</dbReference>
<evidence type="ECO:0000256" key="6">
    <source>
        <dbReference type="PROSITE-ProRule" id="PRU00552"/>
    </source>
</evidence>
<sequence>MPVIVASKSKGAWRNVAVEGLKMDEWAEIGAFEEWIPGAEDEEVSEPKAKKSKKGKETAEGVKKVENESDEKKEGEGKKKRKRKKKNRDEKEKGEGEKEVKKRKIEEGVKEGGKEEEKKEENGEDKKEGEEGKKKNKKKSLPKGQRRRMKLAKKREREAKEKEGKGEVKNDGEKEEGEEKEEEKKEEIDTTEWINLGIPADIVQSIAKMGFSSATAIQREVIPSAIRDRLDILGAAETGSGKTLAYVIPVLARLREEERRGVGPRALILAPTRELVIQVRKVIDVLLVGTKFRACSIVGGLAQQKQERIMKHKPEIMVATPGRLWALMRQADTGSYLDDWSGMKCLVIDETDRMVEKGHFSEMTKIVDKIKITVEDKQLKMQTLVFSATLTFCRIANKSEDAKADTQAKIEELATITGLRKERKVIDLTIGKGTAEKLVESRLNCKNLLGKDTSLVYLIHRYGGRSIVFCNSVDCSRRLYGILSKLKIRVLLLHAKMIQRARLNNLEKFAKEENVVLLATDVAARGLDIKGIQHVFHYQVPKTAETYIHRSGRTARASSHGLSIVLVDPTESSIYRKMCSSLNRSTDLSVFPIDCEPLFDTIRERVRVASDMDSAEHQLQKKSHAESWFDKAAKEADLDPTERQDDADEAHYDMNSLHGTMKTMANKLKHLMATPLPSIDRANLPNTRYMNADLAEKATGSLTREAVESAKEGEKVAAGLKKKAREFLALKRKSLKKKKEEESAK</sequence>
<dbReference type="Pfam" id="PF00270">
    <property type="entry name" value="DEAD"/>
    <property type="match status" value="1"/>
</dbReference>
<dbReference type="Gene3D" id="3.40.50.300">
    <property type="entry name" value="P-loop containing nucleotide triphosphate hydrolases"/>
    <property type="match status" value="2"/>
</dbReference>
<dbReference type="InterPro" id="IPR027417">
    <property type="entry name" value="P-loop_NTPase"/>
</dbReference>
<dbReference type="CDD" id="cd17946">
    <property type="entry name" value="DEADc_DDX24"/>
    <property type="match status" value="1"/>
</dbReference>
<accession>A0AAV5VJQ2</accession>
<dbReference type="GO" id="GO:0016787">
    <property type="term" value="F:hydrolase activity"/>
    <property type="evidence" value="ECO:0007669"/>
    <property type="project" value="UniProtKB-KW"/>
</dbReference>
<comment type="function">
    <text evidence="7">RNA helicase.</text>
</comment>
<comment type="caution">
    <text evidence="12">The sequence shown here is derived from an EMBL/GenBank/DDBJ whole genome shotgun (WGS) entry which is preliminary data.</text>
</comment>
<evidence type="ECO:0000256" key="5">
    <source>
        <dbReference type="ARBA" id="ARBA00022884"/>
    </source>
</evidence>
<dbReference type="GO" id="GO:0003723">
    <property type="term" value="F:RNA binding"/>
    <property type="evidence" value="ECO:0007669"/>
    <property type="project" value="UniProtKB-UniRule"/>
</dbReference>
<evidence type="ECO:0000256" key="1">
    <source>
        <dbReference type="ARBA" id="ARBA00022741"/>
    </source>
</evidence>
<name>A0AAV5VJQ2_9BILA</name>
<feature type="domain" description="DEAD-box RNA helicase Q" evidence="11">
    <location>
        <begin position="191"/>
        <end position="219"/>
    </location>
</feature>
<gene>
    <name evidence="12" type="ORF">PFISCL1PPCAC_10147</name>
</gene>
<dbReference type="PANTHER" id="PTHR24031">
    <property type="entry name" value="RNA HELICASE"/>
    <property type="match status" value="1"/>
</dbReference>
<keyword evidence="4 7" id="KW-0067">ATP-binding</keyword>
<feature type="compositionally biased region" description="Basic and acidic residues" evidence="8">
    <location>
        <begin position="87"/>
        <end position="133"/>
    </location>
</feature>
<organism evidence="12 13">
    <name type="scientific">Pristionchus fissidentatus</name>
    <dbReference type="NCBI Taxonomy" id="1538716"/>
    <lineage>
        <taxon>Eukaryota</taxon>
        <taxon>Metazoa</taxon>
        <taxon>Ecdysozoa</taxon>
        <taxon>Nematoda</taxon>
        <taxon>Chromadorea</taxon>
        <taxon>Rhabditida</taxon>
        <taxon>Rhabditina</taxon>
        <taxon>Diplogasteromorpha</taxon>
        <taxon>Diplogasteroidea</taxon>
        <taxon>Neodiplogasteridae</taxon>
        <taxon>Pristionchus</taxon>
    </lineage>
</organism>
<feature type="compositionally biased region" description="Basic and acidic residues" evidence="8">
    <location>
        <begin position="155"/>
        <end position="172"/>
    </location>
</feature>
<dbReference type="AlphaFoldDB" id="A0AAV5VJQ2"/>
<keyword evidence="5 7" id="KW-0694">RNA-binding</keyword>
<dbReference type="CDD" id="cd18787">
    <property type="entry name" value="SF2_C_DEAD"/>
    <property type="match status" value="1"/>
</dbReference>
<dbReference type="PROSITE" id="PS51192">
    <property type="entry name" value="HELICASE_ATP_BIND_1"/>
    <property type="match status" value="1"/>
</dbReference>
<dbReference type="GO" id="GO:0005524">
    <property type="term" value="F:ATP binding"/>
    <property type="evidence" value="ECO:0007669"/>
    <property type="project" value="UniProtKB-UniRule"/>
</dbReference>
<feature type="domain" description="Helicase C-terminal" evidence="10">
    <location>
        <begin position="454"/>
        <end position="599"/>
    </location>
</feature>
<feature type="short sequence motif" description="Q motif" evidence="6">
    <location>
        <begin position="191"/>
        <end position="219"/>
    </location>
</feature>
<keyword evidence="1 7" id="KW-0547">Nucleotide-binding</keyword>
<evidence type="ECO:0000256" key="4">
    <source>
        <dbReference type="ARBA" id="ARBA00022840"/>
    </source>
</evidence>
<feature type="compositionally biased region" description="Basic residues" evidence="8">
    <location>
        <begin position="134"/>
        <end position="154"/>
    </location>
</feature>
<evidence type="ECO:0000259" key="10">
    <source>
        <dbReference type="PROSITE" id="PS51194"/>
    </source>
</evidence>
<feature type="region of interest" description="Disordered" evidence="8">
    <location>
        <begin position="34"/>
        <end position="188"/>
    </location>
</feature>
<feature type="domain" description="Helicase ATP-binding" evidence="9">
    <location>
        <begin position="223"/>
        <end position="391"/>
    </location>
</feature>
<dbReference type="SMART" id="SM00490">
    <property type="entry name" value="HELICc"/>
    <property type="match status" value="1"/>
</dbReference>
<evidence type="ECO:0000259" key="9">
    <source>
        <dbReference type="PROSITE" id="PS51192"/>
    </source>
</evidence>
<dbReference type="PROSITE" id="PS51195">
    <property type="entry name" value="Q_MOTIF"/>
    <property type="match status" value="1"/>
</dbReference>
<comment type="similarity">
    <text evidence="7">Belongs to the DEAD box helicase family.</text>
</comment>
<evidence type="ECO:0000256" key="2">
    <source>
        <dbReference type="ARBA" id="ARBA00022801"/>
    </source>
</evidence>
<dbReference type="InterPro" id="IPR014014">
    <property type="entry name" value="RNA_helicase_DEAD_Q_motif"/>
</dbReference>
<dbReference type="SUPFAM" id="SSF52540">
    <property type="entry name" value="P-loop containing nucleoside triphosphate hydrolases"/>
    <property type="match status" value="2"/>
</dbReference>
<reference evidence="12" key="1">
    <citation type="submission" date="2023-10" db="EMBL/GenBank/DDBJ databases">
        <title>Genome assembly of Pristionchus species.</title>
        <authorList>
            <person name="Yoshida K."/>
            <person name="Sommer R.J."/>
        </authorList>
    </citation>
    <scope>NUCLEOTIDE SEQUENCE</scope>
    <source>
        <strain evidence="12">RS5133</strain>
    </source>
</reference>
<dbReference type="PROSITE" id="PS51194">
    <property type="entry name" value="HELICASE_CTER"/>
    <property type="match status" value="1"/>
</dbReference>
<evidence type="ECO:0000256" key="7">
    <source>
        <dbReference type="RuleBase" id="RU365068"/>
    </source>
</evidence>
<evidence type="ECO:0000313" key="12">
    <source>
        <dbReference type="EMBL" id="GMT18850.1"/>
    </source>
</evidence>
<dbReference type="InterPro" id="IPR014001">
    <property type="entry name" value="Helicase_ATP-bd"/>
</dbReference>
<feature type="compositionally biased region" description="Basic and acidic residues" evidence="8">
    <location>
        <begin position="45"/>
        <end position="77"/>
    </location>
</feature>
<keyword evidence="2 7" id="KW-0378">Hydrolase</keyword>
<dbReference type="EC" id="3.6.4.13" evidence="7"/>